<dbReference type="InterPro" id="IPR003776">
    <property type="entry name" value="YcaO-like_dom"/>
</dbReference>
<reference evidence="2" key="1">
    <citation type="submission" date="2016-10" db="EMBL/GenBank/DDBJ databases">
        <authorList>
            <person name="Varghese N."/>
            <person name="Submissions S."/>
        </authorList>
    </citation>
    <scope>NUCLEOTIDE SEQUENCE [LARGE SCALE GENOMIC DNA]</scope>
    <source>
        <strain evidence="2">BS3775</strain>
    </source>
</reference>
<dbReference type="RefSeq" id="WP_090322820.1">
    <property type="nucleotide sequence ID" value="NZ_FNKJ01000003.1"/>
</dbReference>
<dbReference type="Proteomes" id="UP000199570">
    <property type="component" value="Unassembled WGS sequence"/>
</dbReference>
<dbReference type="AlphaFoldDB" id="A0A1H1FWI2"/>
<dbReference type="EMBL" id="FNKJ01000003">
    <property type="protein sequence ID" value="SDR04896.1"/>
    <property type="molecule type" value="Genomic_DNA"/>
</dbReference>
<organism evidence="1 2">
    <name type="scientific">Pseudomonas moorei</name>
    <dbReference type="NCBI Taxonomy" id="395599"/>
    <lineage>
        <taxon>Bacteria</taxon>
        <taxon>Pseudomonadati</taxon>
        <taxon>Pseudomonadota</taxon>
        <taxon>Gammaproteobacteria</taxon>
        <taxon>Pseudomonadales</taxon>
        <taxon>Pseudomonadaceae</taxon>
        <taxon>Pseudomonas</taxon>
    </lineage>
</organism>
<dbReference type="PROSITE" id="PS51664">
    <property type="entry name" value="YCAO"/>
    <property type="match status" value="1"/>
</dbReference>
<evidence type="ECO:0000313" key="1">
    <source>
        <dbReference type="EMBL" id="SDR04896.1"/>
    </source>
</evidence>
<protein>
    <submittedName>
        <fullName evidence="1">YcaO-like family protein</fullName>
    </submittedName>
</protein>
<accession>A0A1H1FWI2</accession>
<keyword evidence="2" id="KW-1185">Reference proteome</keyword>
<dbReference type="Pfam" id="PF02624">
    <property type="entry name" value="YcaO"/>
    <property type="match status" value="1"/>
</dbReference>
<dbReference type="OrthoDB" id="7009250at2"/>
<proteinExistence type="predicted"/>
<sequence length="401" mass="45847">MKISSYSNDPSLPGEMWCHPPCIFDFPFCTEIGDQWGSIGSGIGTSSTSIKTGLGEYFERRHFYLEILSDSFSTLEDSLTPKEVDSFRKAFSQTAAKNINLADLTGRKFNMTTAIRISDFSCCSIPTVCISLTHNNSDDDKIYPSRDTCGCSFHWNPELAILGSIKESLERQFLTRFWLTKQCIETIKPAEISATIKTLPSYGLFNALTKSGQLLIIDISDDDFPGVCLLTVYGSNDSSRNVHYCAGMSYSESRAEALNKSILELWQTFRFMNLFRVFHGDPDTLKDSYIRHFVKCNHYKTFEEITSQLNYRPRASHNKSTHCKLDTENLIGCLRRKNFEGYLYVKTTQIEETNYTFCKFTSPCIFMHMNNSADINIINDYSEAFFLEIHNERKETMVPFP</sequence>
<gene>
    <name evidence="1" type="ORF">SAMN04490195_2925</name>
</gene>
<evidence type="ECO:0000313" key="2">
    <source>
        <dbReference type="Proteomes" id="UP000199570"/>
    </source>
</evidence>
<name>A0A1H1FWI2_9PSED</name>